<dbReference type="GO" id="GO:0016151">
    <property type="term" value="F:nickel cation binding"/>
    <property type="evidence" value="ECO:0007669"/>
    <property type="project" value="UniProtKB-UniRule"/>
</dbReference>
<feature type="compositionally biased region" description="Acidic residues" evidence="6">
    <location>
        <begin position="191"/>
        <end position="203"/>
    </location>
</feature>
<dbReference type="Gene3D" id="3.30.70.790">
    <property type="entry name" value="UreE, C-terminal domain"/>
    <property type="match status" value="1"/>
</dbReference>
<dbReference type="HAMAP" id="MF_00822">
    <property type="entry name" value="UreE"/>
    <property type="match status" value="1"/>
</dbReference>
<protein>
    <recommendedName>
        <fullName evidence="5">Urease accessory protein UreE</fullName>
    </recommendedName>
</protein>
<feature type="domain" description="UreE urease accessory N-terminal" evidence="7">
    <location>
        <begin position="6"/>
        <end position="64"/>
    </location>
</feature>
<evidence type="ECO:0000259" key="7">
    <source>
        <dbReference type="SMART" id="SM00988"/>
    </source>
</evidence>
<organism evidence="8 9">
    <name type="scientific">Pseudooceanicola nitratireducens</name>
    <dbReference type="NCBI Taxonomy" id="517719"/>
    <lineage>
        <taxon>Bacteria</taxon>
        <taxon>Pseudomonadati</taxon>
        <taxon>Pseudomonadota</taxon>
        <taxon>Alphaproteobacteria</taxon>
        <taxon>Rhodobacterales</taxon>
        <taxon>Paracoccaceae</taxon>
        <taxon>Pseudooceanicola</taxon>
    </lineage>
</organism>
<dbReference type="InterPro" id="IPR012406">
    <property type="entry name" value="UreE"/>
</dbReference>
<sequence>MSRPPVAHKVLRADALAGQVARDTVTLDYEARFLRRKSLLTDDGLRFLVDLSETLSLEHGDCFVISGDPSDDASSDTGTPVLIEVRAADEALIAVTGRDLVRLAWHIGNRHTPCQIEPDRLLIRQDKVMADMLHRLGADVADVIAPFRPEGGAYGLGRTHGHDHSHVHVHVGHGHSHDHDHDHDHDHGDGDGDGDEDGVKDDL</sequence>
<evidence type="ECO:0000256" key="2">
    <source>
        <dbReference type="ARBA" id="ARBA00022490"/>
    </source>
</evidence>
<keyword evidence="2 5" id="KW-0963">Cytoplasm</keyword>
<dbReference type="InterPro" id="IPR004029">
    <property type="entry name" value="UreE_N"/>
</dbReference>
<dbReference type="RefSeq" id="WP_093452793.1">
    <property type="nucleotide sequence ID" value="NZ_FNZG01000003.1"/>
</dbReference>
<dbReference type="Pfam" id="PF02814">
    <property type="entry name" value="UreE_N"/>
    <property type="match status" value="1"/>
</dbReference>
<dbReference type="EMBL" id="FOLX01000001">
    <property type="protein sequence ID" value="SFC52278.1"/>
    <property type="molecule type" value="Genomic_DNA"/>
</dbReference>
<gene>
    <name evidence="5" type="primary">ureE</name>
    <name evidence="8" type="ORF">SAMN05421762_1202</name>
</gene>
<dbReference type="InterPro" id="IPR036118">
    <property type="entry name" value="UreE_N_sf"/>
</dbReference>
<evidence type="ECO:0000256" key="4">
    <source>
        <dbReference type="ARBA" id="ARBA00023186"/>
    </source>
</evidence>
<comment type="function">
    <text evidence="5">Involved in urease metallocenter assembly. Binds nickel. Probably functions as a nickel donor during metallocenter assembly.</text>
</comment>
<feature type="compositionally biased region" description="Basic and acidic residues" evidence="6">
    <location>
        <begin position="175"/>
        <end position="190"/>
    </location>
</feature>
<dbReference type="Gene3D" id="2.60.260.20">
    <property type="entry name" value="Urease metallochaperone UreE, N-terminal domain"/>
    <property type="match status" value="1"/>
</dbReference>
<dbReference type="SUPFAM" id="SSF69287">
    <property type="entry name" value="Urease metallochaperone UreE, N-terminal domain"/>
    <property type="match status" value="1"/>
</dbReference>
<comment type="subcellular location">
    <subcellularLocation>
        <location evidence="1 5">Cytoplasm</location>
    </subcellularLocation>
</comment>
<dbReference type="GO" id="GO:0065003">
    <property type="term" value="P:protein-containing complex assembly"/>
    <property type="evidence" value="ECO:0007669"/>
    <property type="project" value="InterPro"/>
</dbReference>
<keyword evidence="9" id="KW-1185">Reference proteome</keyword>
<dbReference type="GO" id="GO:0006457">
    <property type="term" value="P:protein folding"/>
    <property type="evidence" value="ECO:0007669"/>
    <property type="project" value="InterPro"/>
</dbReference>
<dbReference type="OrthoDB" id="9802215at2"/>
<dbReference type="CDD" id="cd00571">
    <property type="entry name" value="UreE"/>
    <property type="match status" value="1"/>
</dbReference>
<reference evidence="8 9" key="1">
    <citation type="submission" date="2016-10" db="EMBL/GenBank/DDBJ databases">
        <authorList>
            <person name="de Groot N.N."/>
        </authorList>
    </citation>
    <scope>NUCLEOTIDE SEQUENCE [LARGE SCALE GENOMIC DNA]</scope>
    <source>
        <strain evidence="8 9">DSM 29619</strain>
    </source>
</reference>
<evidence type="ECO:0000256" key="3">
    <source>
        <dbReference type="ARBA" id="ARBA00022596"/>
    </source>
</evidence>
<dbReference type="Pfam" id="PF05194">
    <property type="entry name" value="UreE_C"/>
    <property type="match status" value="1"/>
</dbReference>
<evidence type="ECO:0000313" key="8">
    <source>
        <dbReference type="EMBL" id="SFC52278.1"/>
    </source>
</evidence>
<evidence type="ECO:0000256" key="6">
    <source>
        <dbReference type="SAM" id="MobiDB-lite"/>
    </source>
</evidence>
<dbReference type="GO" id="GO:0005737">
    <property type="term" value="C:cytoplasm"/>
    <property type="evidence" value="ECO:0007669"/>
    <property type="project" value="UniProtKB-SubCell"/>
</dbReference>
<keyword evidence="4 5" id="KW-0143">Chaperone</keyword>
<dbReference type="SUPFAM" id="SSF69737">
    <property type="entry name" value="Urease metallochaperone UreE, C-terminal domain"/>
    <property type="match status" value="1"/>
</dbReference>
<keyword evidence="3 5" id="KW-0533">Nickel</keyword>
<dbReference type="Proteomes" id="UP000231644">
    <property type="component" value="Unassembled WGS sequence"/>
</dbReference>
<evidence type="ECO:0000256" key="1">
    <source>
        <dbReference type="ARBA" id="ARBA00004496"/>
    </source>
</evidence>
<evidence type="ECO:0000256" key="5">
    <source>
        <dbReference type="HAMAP-Rule" id="MF_00822"/>
    </source>
</evidence>
<proteinExistence type="inferred from homology"/>
<name>A0A1I1K0K4_9RHOB</name>
<accession>A0A1I1K0K4</accession>
<dbReference type="InterPro" id="IPR007864">
    <property type="entry name" value="UreE_C_dom"/>
</dbReference>
<dbReference type="AlphaFoldDB" id="A0A1I1K0K4"/>
<dbReference type="GO" id="GO:0019627">
    <property type="term" value="P:urea metabolic process"/>
    <property type="evidence" value="ECO:0007669"/>
    <property type="project" value="InterPro"/>
</dbReference>
<evidence type="ECO:0000313" key="9">
    <source>
        <dbReference type="Proteomes" id="UP000231644"/>
    </source>
</evidence>
<dbReference type="GO" id="GO:0051082">
    <property type="term" value="F:unfolded protein binding"/>
    <property type="evidence" value="ECO:0007669"/>
    <property type="project" value="UniProtKB-UniRule"/>
</dbReference>
<dbReference type="STRING" id="517719.SAMN05421762_1202"/>
<comment type="similarity">
    <text evidence="5">Belongs to the UreE family.</text>
</comment>
<feature type="region of interest" description="Disordered" evidence="6">
    <location>
        <begin position="155"/>
        <end position="203"/>
    </location>
</feature>
<dbReference type="SMART" id="SM00988">
    <property type="entry name" value="UreE_N"/>
    <property type="match status" value="1"/>
</dbReference>